<keyword evidence="3 8" id="KW-0812">Transmembrane</keyword>
<dbReference type="GO" id="GO:0005524">
    <property type="term" value="F:ATP binding"/>
    <property type="evidence" value="ECO:0007669"/>
    <property type="project" value="UniProtKB-KW"/>
</dbReference>
<dbReference type="Gene3D" id="1.20.1560.10">
    <property type="entry name" value="ABC transporter type 1, transmembrane domain"/>
    <property type="match status" value="1"/>
</dbReference>
<feature type="transmembrane region" description="Helical" evidence="8">
    <location>
        <begin position="173"/>
        <end position="193"/>
    </location>
</feature>
<evidence type="ECO:0000259" key="10">
    <source>
        <dbReference type="PROSITE" id="PS50929"/>
    </source>
</evidence>
<dbReference type="InterPro" id="IPR039421">
    <property type="entry name" value="Type_1_exporter"/>
</dbReference>
<accession>G2SNG1</accession>
<evidence type="ECO:0000256" key="6">
    <source>
        <dbReference type="ARBA" id="ARBA00022989"/>
    </source>
</evidence>
<keyword evidence="12" id="KW-1185">Reference proteome</keyword>
<dbReference type="PATRIC" id="fig|1069534.5.peg.921"/>
<reference evidence="11 12" key="1">
    <citation type="journal article" date="2011" name="Microb. Cell Fact.">
        <title>Genome sequences and comparative genomics of two Lactobacillus ruminis strains from the bovine and human intestinal tracts.</title>
        <authorList>
            <person name="Forde B.M."/>
            <person name="Neville B.A."/>
            <person name="O'Donnell M.M."/>
            <person name="Riboulet-Bisson E."/>
            <person name="Claesson M.J."/>
            <person name="Coghlan A."/>
            <person name="Ross R.P."/>
            <person name="O'Toole P.W."/>
        </authorList>
    </citation>
    <scope>NUCLEOTIDE SEQUENCE [LARGE SCALE GENOMIC DNA]</scope>
    <source>
        <strain evidence="12">ATCC 27782 / RF3</strain>
    </source>
</reference>
<dbReference type="SUPFAM" id="SSF52540">
    <property type="entry name" value="P-loop containing nucleoside triphosphate hydrolases"/>
    <property type="match status" value="1"/>
</dbReference>
<dbReference type="EMBL" id="CP003032">
    <property type="protein sequence ID" value="AEN78124.1"/>
    <property type="molecule type" value="Genomic_DNA"/>
</dbReference>
<dbReference type="InterPro" id="IPR011527">
    <property type="entry name" value="ABC1_TM_dom"/>
</dbReference>
<dbReference type="HOGENOM" id="CLU_000604_84_7_9"/>
<comment type="subcellular location">
    <subcellularLocation>
        <location evidence="1">Cell membrane</location>
        <topology evidence="1">Multi-pass membrane protein</topology>
    </subcellularLocation>
</comment>
<evidence type="ECO:0000256" key="4">
    <source>
        <dbReference type="ARBA" id="ARBA00022741"/>
    </source>
</evidence>
<dbReference type="STRING" id="1069534.LRC_08420"/>
<organism evidence="11 12">
    <name type="scientific">Ligilactobacillus ruminis (strain ATCC 27782 / RF3)</name>
    <name type="common">Lactobacillus ruminis</name>
    <dbReference type="NCBI Taxonomy" id="1069534"/>
    <lineage>
        <taxon>Bacteria</taxon>
        <taxon>Bacillati</taxon>
        <taxon>Bacillota</taxon>
        <taxon>Bacilli</taxon>
        <taxon>Lactobacillales</taxon>
        <taxon>Lactobacillaceae</taxon>
        <taxon>Ligilactobacillus</taxon>
    </lineage>
</organism>
<evidence type="ECO:0000256" key="8">
    <source>
        <dbReference type="SAM" id="Phobius"/>
    </source>
</evidence>
<dbReference type="GO" id="GO:0015421">
    <property type="term" value="F:ABC-type oligopeptide transporter activity"/>
    <property type="evidence" value="ECO:0007669"/>
    <property type="project" value="TreeGrafter"/>
</dbReference>
<dbReference type="SMART" id="SM00382">
    <property type="entry name" value="AAA"/>
    <property type="match status" value="1"/>
</dbReference>
<dbReference type="Pfam" id="PF00005">
    <property type="entry name" value="ABC_tran"/>
    <property type="match status" value="1"/>
</dbReference>
<protein>
    <submittedName>
        <fullName evidence="11">ABC transporter</fullName>
    </submittedName>
</protein>
<feature type="transmembrane region" description="Helical" evidence="8">
    <location>
        <begin position="32"/>
        <end position="51"/>
    </location>
</feature>
<dbReference type="GO" id="GO:0016887">
    <property type="term" value="F:ATP hydrolysis activity"/>
    <property type="evidence" value="ECO:0007669"/>
    <property type="project" value="InterPro"/>
</dbReference>
<dbReference type="PROSITE" id="PS00211">
    <property type="entry name" value="ABC_TRANSPORTER_1"/>
    <property type="match status" value="1"/>
</dbReference>
<evidence type="ECO:0000259" key="9">
    <source>
        <dbReference type="PROSITE" id="PS50893"/>
    </source>
</evidence>
<evidence type="ECO:0000256" key="2">
    <source>
        <dbReference type="ARBA" id="ARBA00022448"/>
    </source>
</evidence>
<name>G2SNG1_LIGR2</name>
<dbReference type="Proteomes" id="UP000001279">
    <property type="component" value="Chromosome"/>
</dbReference>
<evidence type="ECO:0000256" key="7">
    <source>
        <dbReference type="ARBA" id="ARBA00023136"/>
    </source>
</evidence>
<dbReference type="CDD" id="cd18544">
    <property type="entry name" value="ABC_6TM_TmrA_like"/>
    <property type="match status" value="1"/>
</dbReference>
<dbReference type="PANTHER" id="PTHR43394">
    <property type="entry name" value="ATP-DEPENDENT PERMEASE MDL1, MITOCHONDRIAL"/>
    <property type="match status" value="1"/>
</dbReference>
<gene>
    <name evidence="11" type="ordered locus">LRC_08420</name>
</gene>
<keyword evidence="2" id="KW-0813">Transport</keyword>
<dbReference type="InterPro" id="IPR003439">
    <property type="entry name" value="ABC_transporter-like_ATP-bd"/>
</dbReference>
<feature type="domain" description="ABC transporter" evidence="9">
    <location>
        <begin position="353"/>
        <end position="587"/>
    </location>
</feature>
<dbReference type="SUPFAM" id="SSF90123">
    <property type="entry name" value="ABC transporter transmembrane region"/>
    <property type="match status" value="1"/>
</dbReference>
<evidence type="ECO:0000313" key="12">
    <source>
        <dbReference type="Proteomes" id="UP000001279"/>
    </source>
</evidence>
<feature type="domain" description="ABC transmembrane type-1" evidence="10">
    <location>
        <begin position="35"/>
        <end position="319"/>
    </location>
</feature>
<dbReference type="InterPro" id="IPR036640">
    <property type="entry name" value="ABC1_TM_sf"/>
</dbReference>
<evidence type="ECO:0000256" key="5">
    <source>
        <dbReference type="ARBA" id="ARBA00022840"/>
    </source>
</evidence>
<keyword evidence="4" id="KW-0547">Nucleotide-binding</keyword>
<dbReference type="AlphaFoldDB" id="G2SNG1"/>
<dbReference type="Gene3D" id="3.40.50.300">
    <property type="entry name" value="P-loop containing nucleotide triphosphate hydrolases"/>
    <property type="match status" value="1"/>
</dbReference>
<dbReference type="InterPro" id="IPR027417">
    <property type="entry name" value="P-loop_NTPase"/>
</dbReference>
<dbReference type="GeneID" id="29802207"/>
<keyword evidence="7 8" id="KW-0472">Membrane</keyword>
<dbReference type="eggNOG" id="COG1132">
    <property type="taxonomic scope" value="Bacteria"/>
</dbReference>
<sequence length="598" mass="68192">MKHESVWARSFTRKEQKTIIKRLIPYAMEFKGQFITAIVFALVLSLINIALPRALQYYLDHYLTNSNTTMNMIWAFAGLYFLGTIIKAATQFIQQFAFGMGAERTLERIRVELFKKLHTLGLKYFDNVPAGSIVSRVTNDTKTLFDFWTLFLTIFVASFSVISAFFAMASVSVSLACLTLIFLPVIFATTYLYEKLSSKIYRRLREYLSRINTKLNESLMGISIIQQFRQQKRITHEFEDENEAYMQMRFKMIKINSLLLFPIVTLLFNLAELVTLTYFGVQGLDNFVKAGVIYAFLSYVQNFFNPMTNVMDYMSVFQDGIVAGSRILKIMDEKTYAPKQNEESDAEITAGRIEFKDVVFGYDEDNPVLKNINFTVEPGQTVALVGHTGSGKSSIINVLMRFYEFSSGQILIDGHDIRDYSTAELRSKLGLVLQEPFLFYGDIKTNIRMYDKSITDEQVKEAAEFVNASSFIEKLPQKYDSKVFERGGAFSAGQRQLLSFARTIVRDPKILILDEATANIDTQTEMMIQHGMNQMRKGRTTIAIAHRLSTIKDADLILVLDKGNNIVERGNHESLLALNGRYAELYRMQSAQTQGQGA</sequence>
<dbReference type="PROSITE" id="PS50893">
    <property type="entry name" value="ABC_TRANSPORTER_2"/>
    <property type="match status" value="1"/>
</dbReference>
<dbReference type="Pfam" id="PF00664">
    <property type="entry name" value="ABC_membrane"/>
    <property type="match status" value="1"/>
</dbReference>
<dbReference type="InterPro" id="IPR003593">
    <property type="entry name" value="AAA+_ATPase"/>
</dbReference>
<dbReference type="GO" id="GO:0005886">
    <property type="term" value="C:plasma membrane"/>
    <property type="evidence" value="ECO:0007669"/>
    <property type="project" value="UniProtKB-SubCell"/>
</dbReference>
<evidence type="ECO:0000256" key="3">
    <source>
        <dbReference type="ARBA" id="ARBA00022692"/>
    </source>
</evidence>
<feature type="transmembrane region" description="Helical" evidence="8">
    <location>
        <begin position="258"/>
        <end position="281"/>
    </location>
</feature>
<evidence type="ECO:0000313" key="11">
    <source>
        <dbReference type="EMBL" id="AEN78124.1"/>
    </source>
</evidence>
<dbReference type="KEGG" id="lrm:LRC_08420"/>
<feature type="transmembrane region" description="Helical" evidence="8">
    <location>
        <begin position="145"/>
        <end position="167"/>
    </location>
</feature>
<keyword evidence="5" id="KW-0067">ATP-binding</keyword>
<dbReference type="PANTHER" id="PTHR43394:SF1">
    <property type="entry name" value="ATP-BINDING CASSETTE SUB-FAMILY B MEMBER 10, MITOCHONDRIAL"/>
    <property type="match status" value="1"/>
</dbReference>
<dbReference type="CDD" id="cd03254">
    <property type="entry name" value="ABCC_Glucan_exporter_like"/>
    <property type="match status" value="1"/>
</dbReference>
<evidence type="ECO:0000256" key="1">
    <source>
        <dbReference type="ARBA" id="ARBA00004651"/>
    </source>
</evidence>
<keyword evidence="6 8" id="KW-1133">Transmembrane helix</keyword>
<dbReference type="PROSITE" id="PS50929">
    <property type="entry name" value="ABC_TM1F"/>
    <property type="match status" value="1"/>
</dbReference>
<feature type="transmembrane region" description="Helical" evidence="8">
    <location>
        <begin position="71"/>
        <end position="90"/>
    </location>
</feature>
<dbReference type="InterPro" id="IPR017871">
    <property type="entry name" value="ABC_transporter-like_CS"/>
</dbReference>
<dbReference type="FunFam" id="3.40.50.300:FF:000287">
    <property type="entry name" value="Multidrug ABC transporter ATP-binding protein"/>
    <property type="match status" value="1"/>
</dbReference>
<proteinExistence type="predicted"/>
<dbReference type="RefSeq" id="WP_014073337.1">
    <property type="nucleotide sequence ID" value="NC_015975.1"/>
</dbReference>